<keyword evidence="3" id="KW-1185">Reference proteome</keyword>
<evidence type="ECO:0000313" key="3">
    <source>
        <dbReference type="Proteomes" id="UP000037086"/>
    </source>
</evidence>
<proteinExistence type="predicted"/>
<organism evidence="2 3">
    <name type="scientific">Candidatus Phytoplasma phoenicium</name>
    <dbReference type="NCBI Taxonomy" id="198422"/>
    <lineage>
        <taxon>Bacteria</taxon>
        <taxon>Bacillati</taxon>
        <taxon>Mycoplasmatota</taxon>
        <taxon>Mollicutes</taxon>
        <taxon>Acholeplasmatales</taxon>
        <taxon>Acholeplasmataceae</taxon>
        <taxon>Candidatus Phytoplasma</taxon>
        <taxon>16SrIX (Pigeon pea witches'-broom group)</taxon>
    </lineage>
</organism>
<evidence type="ECO:0000313" key="2">
    <source>
        <dbReference type="EMBL" id="KND62568.1"/>
    </source>
</evidence>
<dbReference type="AlphaFoldDB" id="A0A0L0MJR0"/>
<dbReference type="EMBL" id="JPSQ01000050">
    <property type="protein sequence ID" value="KND62568.1"/>
    <property type="molecule type" value="Genomic_DNA"/>
</dbReference>
<protein>
    <submittedName>
        <fullName evidence="2">Uncharacterized protein</fullName>
    </submittedName>
</protein>
<sequence>KKEKGKIQSFYFGNHNLALISFKSSENYNCINMRNMDNLRLGEETNFLINTQNQNYFPQVFKGNIGYIKEKQDEFWVDSVFKLPTDMKRSNFQKQTEKLNFLCFDANQNFIGFSNILDKLDKNIPSNFIPFANTKEIEINKLFIESIIKNNFNIIFSIFFLTISFFIIVLIIPTKKILNINKK</sequence>
<name>A0A0L0MJR0_9MOLU</name>
<reference evidence="2 3" key="1">
    <citation type="journal article" date="2015" name="BMC Microbiol.">
        <title>'Candidatus Phytoplasma phoenicium' associated with almond witches'-broom disease: from draft genome to genetic diversity among strain populations.</title>
        <authorList>
            <person name="Quaglino F."/>
            <person name="Kube M."/>
            <person name="Jawhari M."/>
            <person name="Abou-Jawdah Y."/>
            <person name="Siewert C."/>
            <person name="Choueiri E."/>
            <person name="Sobh H."/>
            <person name="Casati P."/>
            <person name="Tedeschi R."/>
            <person name="Molino Lova M."/>
            <person name="Alma A."/>
            <person name="Bianco P.A."/>
        </authorList>
    </citation>
    <scope>NUCLEOTIDE SEQUENCE [LARGE SCALE GENOMIC DNA]</scope>
    <source>
        <strain evidence="2 3">SA213</strain>
    </source>
</reference>
<dbReference type="PATRIC" id="fig|198422.3.peg.231"/>
<keyword evidence="1" id="KW-0812">Transmembrane</keyword>
<keyword evidence="1" id="KW-0472">Membrane</keyword>
<gene>
    <name evidence="2" type="ORF">AlmWB_02420</name>
</gene>
<keyword evidence="1" id="KW-1133">Transmembrane helix</keyword>
<feature type="transmembrane region" description="Helical" evidence="1">
    <location>
        <begin position="154"/>
        <end position="173"/>
    </location>
</feature>
<comment type="caution">
    <text evidence="2">The sequence shown here is derived from an EMBL/GenBank/DDBJ whole genome shotgun (WGS) entry which is preliminary data.</text>
</comment>
<accession>A0A0L0MJR0</accession>
<dbReference type="Proteomes" id="UP000037086">
    <property type="component" value="Unassembled WGS sequence"/>
</dbReference>
<evidence type="ECO:0000256" key="1">
    <source>
        <dbReference type="SAM" id="Phobius"/>
    </source>
</evidence>
<feature type="non-terminal residue" evidence="2">
    <location>
        <position position="1"/>
    </location>
</feature>